<evidence type="ECO:0000313" key="3">
    <source>
        <dbReference type="RefSeq" id="XP_019054498.1"/>
    </source>
</evidence>
<gene>
    <name evidence="3" type="primary">LOC109115204</name>
</gene>
<keyword evidence="2" id="KW-1185">Reference proteome</keyword>
<feature type="region of interest" description="Disordered" evidence="1">
    <location>
        <begin position="28"/>
        <end position="82"/>
    </location>
</feature>
<dbReference type="GeneID" id="109115204"/>
<dbReference type="KEGG" id="nnu:109115204"/>
<evidence type="ECO:0000256" key="1">
    <source>
        <dbReference type="SAM" id="MobiDB-lite"/>
    </source>
</evidence>
<dbReference type="PANTHER" id="PTHR47531:SF2">
    <property type="entry name" value="RING_U-BOX SUPERFAMILY PROTEIN"/>
    <property type="match status" value="1"/>
</dbReference>
<feature type="compositionally biased region" description="Polar residues" evidence="1">
    <location>
        <begin position="46"/>
        <end position="73"/>
    </location>
</feature>
<dbReference type="AlphaFoldDB" id="A0A1U8Q6R3"/>
<dbReference type="RefSeq" id="XP_019054498.1">
    <property type="nucleotide sequence ID" value="XM_019198953.1"/>
</dbReference>
<feature type="region of interest" description="Disordered" evidence="1">
    <location>
        <begin position="134"/>
        <end position="156"/>
    </location>
</feature>
<dbReference type="OrthoDB" id="8062037at2759"/>
<name>A0A1U8Q6R3_NELNU</name>
<evidence type="ECO:0000313" key="2">
    <source>
        <dbReference type="Proteomes" id="UP000189703"/>
    </source>
</evidence>
<organism evidence="2 3">
    <name type="scientific">Nelumbo nucifera</name>
    <name type="common">Sacred lotus</name>
    <dbReference type="NCBI Taxonomy" id="4432"/>
    <lineage>
        <taxon>Eukaryota</taxon>
        <taxon>Viridiplantae</taxon>
        <taxon>Streptophyta</taxon>
        <taxon>Embryophyta</taxon>
        <taxon>Tracheophyta</taxon>
        <taxon>Spermatophyta</taxon>
        <taxon>Magnoliopsida</taxon>
        <taxon>Proteales</taxon>
        <taxon>Nelumbonaceae</taxon>
        <taxon>Nelumbo</taxon>
    </lineage>
</organism>
<dbReference type="PANTHER" id="PTHR47531">
    <property type="entry name" value="RING/U-BOX SUPERFAMILY PROTEIN"/>
    <property type="match status" value="1"/>
</dbReference>
<proteinExistence type="predicted"/>
<accession>A0A1U8Q6R3</accession>
<feature type="compositionally biased region" description="Polar residues" evidence="1">
    <location>
        <begin position="141"/>
        <end position="156"/>
    </location>
</feature>
<dbReference type="InParanoid" id="A0A1U8Q6R3"/>
<reference evidence="3" key="1">
    <citation type="submission" date="2025-08" db="UniProtKB">
        <authorList>
            <consortium name="RefSeq"/>
        </authorList>
    </citation>
    <scope>IDENTIFICATION</scope>
</reference>
<sequence length="178" mass="20127">MSVDRLRDRVVHRSSISDGLFGRLHEDSEVRDSSQGSGRHAWDCVTGTSASDRNVETPTTLSSMPSSIESIQNDEVEPSRTRDTKYHDILERRTNFLERRRRIRSQVCALQRLGSHFENLSGHERSCILAGQHQTGRHSCRTNGRSTNPDDGNSDRASVSRIVMLAKALFEVLDEIHQ</sequence>
<dbReference type="Proteomes" id="UP000189703">
    <property type="component" value="Unplaced"/>
</dbReference>
<protein>
    <submittedName>
        <fullName evidence="3">Uncharacterized protein LOC109115204</fullName>
    </submittedName>
</protein>